<feature type="domain" description="AB hydrolase-1" evidence="2">
    <location>
        <begin position="28"/>
        <end position="255"/>
    </location>
</feature>
<keyword evidence="3" id="KW-0378">Hydrolase</keyword>
<name>A0ABP8DKH7_9ACTN</name>
<dbReference type="EMBL" id="BAABAT010000029">
    <property type="protein sequence ID" value="GAA4258021.1"/>
    <property type="molecule type" value="Genomic_DNA"/>
</dbReference>
<dbReference type="RefSeq" id="WP_345134963.1">
    <property type="nucleotide sequence ID" value="NZ_BAABAT010000029.1"/>
</dbReference>
<reference evidence="4" key="1">
    <citation type="journal article" date="2019" name="Int. J. Syst. Evol. Microbiol.">
        <title>The Global Catalogue of Microorganisms (GCM) 10K type strain sequencing project: providing services to taxonomists for standard genome sequencing and annotation.</title>
        <authorList>
            <consortium name="The Broad Institute Genomics Platform"/>
            <consortium name="The Broad Institute Genome Sequencing Center for Infectious Disease"/>
            <person name="Wu L."/>
            <person name="Ma J."/>
        </authorList>
    </citation>
    <scope>NUCLEOTIDE SEQUENCE [LARGE SCALE GENOMIC DNA]</scope>
    <source>
        <strain evidence="4">JCM 17441</strain>
    </source>
</reference>
<dbReference type="Pfam" id="PF12697">
    <property type="entry name" value="Abhydrolase_6"/>
    <property type="match status" value="1"/>
</dbReference>
<evidence type="ECO:0000259" key="2">
    <source>
        <dbReference type="Pfam" id="PF12697"/>
    </source>
</evidence>
<dbReference type="InterPro" id="IPR000073">
    <property type="entry name" value="AB_hydrolase_1"/>
</dbReference>
<dbReference type="SUPFAM" id="SSF53474">
    <property type="entry name" value="alpha/beta-Hydrolases"/>
    <property type="match status" value="1"/>
</dbReference>
<feature type="region of interest" description="Disordered" evidence="1">
    <location>
        <begin position="158"/>
        <end position="177"/>
    </location>
</feature>
<keyword evidence="4" id="KW-1185">Reference proteome</keyword>
<sequence>MKNDTLRVADATLYYELRGSGPLLVLVGAPMGTRFLAPLADLLAADHTVLTTDPRGIGASILDDPESDSSAAQRGDDLARLIEHVDAGPAAVFGTSGGAVSALALTQRHPGLVHTVIAHEPPINDVLEDREERHAAVEDIIATYESGDVPGAWKKFLVNAGAPPPPQQDGAPPDPQQVADERHWFRHEMRGTTQFRPDVAALRSSGARIVIGLGEESAGQLLDRTSHAMAALLGELPAPFPGGHIAFVLDPAGFAPRLREVLRSQ</sequence>
<dbReference type="InterPro" id="IPR029058">
    <property type="entry name" value="AB_hydrolase_fold"/>
</dbReference>
<comment type="caution">
    <text evidence="3">The sequence shown here is derived from an EMBL/GenBank/DDBJ whole genome shotgun (WGS) entry which is preliminary data.</text>
</comment>
<accession>A0ABP8DKH7</accession>
<dbReference type="Proteomes" id="UP001500620">
    <property type="component" value="Unassembled WGS sequence"/>
</dbReference>
<dbReference type="Gene3D" id="3.40.50.1820">
    <property type="entry name" value="alpha/beta hydrolase"/>
    <property type="match status" value="1"/>
</dbReference>
<feature type="compositionally biased region" description="Pro residues" evidence="1">
    <location>
        <begin position="162"/>
        <end position="175"/>
    </location>
</feature>
<evidence type="ECO:0000256" key="1">
    <source>
        <dbReference type="SAM" id="MobiDB-lite"/>
    </source>
</evidence>
<evidence type="ECO:0000313" key="3">
    <source>
        <dbReference type="EMBL" id="GAA4258021.1"/>
    </source>
</evidence>
<organism evidence="3 4">
    <name type="scientific">Dactylosporangium darangshiense</name>
    <dbReference type="NCBI Taxonomy" id="579108"/>
    <lineage>
        <taxon>Bacteria</taxon>
        <taxon>Bacillati</taxon>
        <taxon>Actinomycetota</taxon>
        <taxon>Actinomycetes</taxon>
        <taxon>Micromonosporales</taxon>
        <taxon>Micromonosporaceae</taxon>
        <taxon>Dactylosporangium</taxon>
    </lineage>
</organism>
<proteinExistence type="predicted"/>
<protein>
    <submittedName>
        <fullName evidence="3">Alpha/beta hydrolase</fullName>
    </submittedName>
</protein>
<gene>
    <name evidence="3" type="ORF">GCM10022255_077150</name>
</gene>
<dbReference type="GO" id="GO:0016787">
    <property type="term" value="F:hydrolase activity"/>
    <property type="evidence" value="ECO:0007669"/>
    <property type="project" value="UniProtKB-KW"/>
</dbReference>
<evidence type="ECO:0000313" key="4">
    <source>
        <dbReference type="Proteomes" id="UP001500620"/>
    </source>
</evidence>